<protein>
    <submittedName>
        <fullName evidence="1">Uncharacterized protein</fullName>
    </submittedName>
</protein>
<proteinExistence type="predicted"/>
<reference evidence="1" key="2">
    <citation type="journal article" date="2015" name="Data Brief">
        <title>Shoot transcriptome of the giant reed, Arundo donax.</title>
        <authorList>
            <person name="Barrero R.A."/>
            <person name="Guerrero F.D."/>
            <person name="Moolhuijzen P."/>
            <person name="Goolsby J.A."/>
            <person name="Tidwell J."/>
            <person name="Bellgard S.E."/>
            <person name="Bellgard M.I."/>
        </authorList>
    </citation>
    <scope>NUCLEOTIDE SEQUENCE</scope>
    <source>
        <tissue evidence="1">Shoot tissue taken approximately 20 cm above the soil surface</tissue>
    </source>
</reference>
<evidence type="ECO:0000313" key="1">
    <source>
        <dbReference type="EMBL" id="JAD38666.1"/>
    </source>
</evidence>
<organism evidence="1">
    <name type="scientific">Arundo donax</name>
    <name type="common">Giant reed</name>
    <name type="synonym">Donax arundinaceus</name>
    <dbReference type="NCBI Taxonomy" id="35708"/>
    <lineage>
        <taxon>Eukaryota</taxon>
        <taxon>Viridiplantae</taxon>
        <taxon>Streptophyta</taxon>
        <taxon>Embryophyta</taxon>
        <taxon>Tracheophyta</taxon>
        <taxon>Spermatophyta</taxon>
        <taxon>Magnoliopsida</taxon>
        <taxon>Liliopsida</taxon>
        <taxon>Poales</taxon>
        <taxon>Poaceae</taxon>
        <taxon>PACMAD clade</taxon>
        <taxon>Arundinoideae</taxon>
        <taxon>Arundineae</taxon>
        <taxon>Arundo</taxon>
    </lineage>
</organism>
<dbReference type="AlphaFoldDB" id="A0A0A8ZIP6"/>
<accession>A0A0A8ZIP6</accession>
<sequence>MPCHSNMLLNNACSCPFGLYLLGSGQGASILVLYTCTPHISQTKSVFSFKEGLLS</sequence>
<reference evidence="1" key="1">
    <citation type="submission" date="2014-09" db="EMBL/GenBank/DDBJ databases">
        <authorList>
            <person name="Magalhaes I.L.F."/>
            <person name="Oliveira U."/>
            <person name="Santos F.R."/>
            <person name="Vidigal T.H.D.A."/>
            <person name="Brescovit A.D."/>
            <person name="Santos A.J."/>
        </authorList>
    </citation>
    <scope>NUCLEOTIDE SEQUENCE</scope>
    <source>
        <tissue evidence="1">Shoot tissue taken approximately 20 cm above the soil surface</tissue>
    </source>
</reference>
<name>A0A0A8ZIP6_ARUDO</name>
<dbReference type="EMBL" id="GBRH01259229">
    <property type="protein sequence ID" value="JAD38666.1"/>
    <property type="molecule type" value="Transcribed_RNA"/>
</dbReference>